<feature type="domain" description="OmpA-like" evidence="5">
    <location>
        <begin position="43"/>
        <end position="159"/>
    </location>
</feature>
<organism evidence="6 7">
    <name type="scientific">Ectopseudomonas mendocina</name>
    <name type="common">Pseudomonas mendocina</name>
    <dbReference type="NCBI Taxonomy" id="300"/>
    <lineage>
        <taxon>Bacteria</taxon>
        <taxon>Pseudomonadati</taxon>
        <taxon>Pseudomonadota</taxon>
        <taxon>Gammaproteobacteria</taxon>
        <taxon>Pseudomonadales</taxon>
        <taxon>Pseudomonadaceae</taxon>
        <taxon>Ectopseudomonas</taxon>
    </lineage>
</organism>
<keyword evidence="2 3" id="KW-0472">Membrane</keyword>
<dbReference type="Pfam" id="PF00691">
    <property type="entry name" value="OmpA"/>
    <property type="match status" value="1"/>
</dbReference>
<keyword evidence="4" id="KW-0732">Signal</keyword>
<dbReference type="InterPro" id="IPR036737">
    <property type="entry name" value="OmpA-like_sf"/>
</dbReference>
<evidence type="ECO:0000256" key="4">
    <source>
        <dbReference type="SAM" id="SignalP"/>
    </source>
</evidence>
<dbReference type="InterPro" id="IPR050330">
    <property type="entry name" value="Bact_OuterMem_StrucFunc"/>
</dbReference>
<dbReference type="PRINTS" id="PR01021">
    <property type="entry name" value="OMPADOMAIN"/>
</dbReference>
<dbReference type="InterPro" id="IPR006665">
    <property type="entry name" value="OmpA-like"/>
</dbReference>
<dbReference type="InterPro" id="IPR006664">
    <property type="entry name" value="OMP_bac"/>
</dbReference>
<evidence type="ECO:0000313" key="7">
    <source>
        <dbReference type="Proteomes" id="UP001476583"/>
    </source>
</evidence>
<evidence type="ECO:0000256" key="1">
    <source>
        <dbReference type="ARBA" id="ARBA00004442"/>
    </source>
</evidence>
<sequence>MHRLFSCLFFPFVLATLTGCQSPGLSQQQTELLQYEGFTLTDDGWELNMSAKLLFPLNSDQLSAEMNTRITHITQQLLSIGIDHARLEGHADSTGTPAYNEELSTRRANSVAQAMINAGMSEEKISVRGMGITKPVHDNSTAQGRRENRRVVIIIDPSN</sequence>
<proteinExistence type="predicted"/>
<dbReference type="PANTHER" id="PTHR30329:SF17">
    <property type="entry name" value="LIPOPROTEIN YFIB-RELATED"/>
    <property type="match status" value="1"/>
</dbReference>
<dbReference type="EMBL" id="CP148074">
    <property type="protein sequence ID" value="WXL26416.1"/>
    <property type="molecule type" value="Genomic_DNA"/>
</dbReference>
<evidence type="ECO:0000256" key="3">
    <source>
        <dbReference type="PROSITE-ProRule" id="PRU00473"/>
    </source>
</evidence>
<accession>A0ABZ2RHD3</accession>
<name>A0ABZ2RHD3_ECTME</name>
<dbReference type="PANTHER" id="PTHR30329">
    <property type="entry name" value="STATOR ELEMENT OF FLAGELLAR MOTOR COMPLEX"/>
    <property type="match status" value="1"/>
</dbReference>
<dbReference type="Proteomes" id="UP001476583">
    <property type="component" value="Chromosome"/>
</dbReference>
<comment type="subcellular location">
    <subcellularLocation>
        <location evidence="1">Cell outer membrane</location>
    </subcellularLocation>
</comment>
<dbReference type="PROSITE" id="PS51257">
    <property type="entry name" value="PROKAR_LIPOPROTEIN"/>
    <property type="match status" value="1"/>
</dbReference>
<dbReference type="SUPFAM" id="SSF103088">
    <property type="entry name" value="OmpA-like"/>
    <property type="match status" value="1"/>
</dbReference>
<protein>
    <submittedName>
        <fullName evidence="6">OmpA family protein</fullName>
    </submittedName>
</protein>
<evidence type="ECO:0000313" key="6">
    <source>
        <dbReference type="EMBL" id="WXL26416.1"/>
    </source>
</evidence>
<dbReference type="CDD" id="cd07185">
    <property type="entry name" value="OmpA_C-like"/>
    <property type="match status" value="1"/>
</dbReference>
<evidence type="ECO:0000256" key="2">
    <source>
        <dbReference type="ARBA" id="ARBA00023136"/>
    </source>
</evidence>
<dbReference type="PRINTS" id="PR01023">
    <property type="entry name" value="NAFLGMOTY"/>
</dbReference>
<gene>
    <name evidence="6" type="ORF">WG219_02705</name>
</gene>
<keyword evidence="7" id="KW-1185">Reference proteome</keyword>
<feature type="chain" id="PRO_5046096012" evidence="4">
    <location>
        <begin position="16"/>
        <end position="159"/>
    </location>
</feature>
<evidence type="ECO:0000259" key="5">
    <source>
        <dbReference type="PROSITE" id="PS51123"/>
    </source>
</evidence>
<feature type="signal peptide" evidence="4">
    <location>
        <begin position="1"/>
        <end position="15"/>
    </location>
</feature>
<reference evidence="6 7" key="1">
    <citation type="submission" date="2024-03" db="EMBL/GenBank/DDBJ databases">
        <title>Complete genome of BD2.</title>
        <authorList>
            <person name="Cao G."/>
        </authorList>
    </citation>
    <scope>NUCLEOTIDE SEQUENCE [LARGE SCALE GENOMIC DNA]</scope>
    <source>
        <strain evidence="6 7">BD2</strain>
    </source>
</reference>
<dbReference type="Gene3D" id="3.30.1330.60">
    <property type="entry name" value="OmpA-like domain"/>
    <property type="match status" value="1"/>
</dbReference>
<dbReference type="PROSITE" id="PS51123">
    <property type="entry name" value="OMPA_2"/>
    <property type="match status" value="1"/>
</dbReference>